<evidence type="ECO:0000256" key="12">
    <source>
        <dbReference type="SAM" id="MobiDB-lite"/>
    </source>
</evidence>
<dbReference type="GO" id="GO:0008270">
    <property type="term" value="F:zinc ion binding"/>
    <property type="evidence" value="ECO:0007669"/>
    <property type="project" value="UniProtKB-KW"/>
</dbReference>
<dbReference type="InterPro" id="IPR048538">
    <property type="entry name" value="Rrn7_cyclin_C"/>
</dbReference>
<evidence type="ECO:0000256" key="4">
    <source>
        <dbReference type="ARBA" id="ARBA00022723"/>
    </source>
</evidence>
<organism evidence="15">
    <name type="scientific">Timema douglasi</name>
    <name type="common">Walking stick</name>
    <dbReference type="NCBI Taxonomy" id="61478"/>
    <lineage>
        <taxon>Eukaryota</taxon>
        <taxon>Metazoa</taxon>
        <taxon>Ecdysozoa</taxon>
        <taxon>Arthropoda</taxon>
        <taxon>Hexapoda</taxon>
        <taxon>Insecta</taxon>
        <taxon>Pterygota</taxon>
        <taxon>Neoptera</taxon>
        <taxon>Polyneoptera</taxon>
        <taxon>Phasmatodea</taxon>
        <taxon>Timematodea</taxon>
        <taxon>Timematoidea</taxon>
        <taxon>Timematidae</taxon>
        <taxon>Timema</taxon>
    </lineage>
</organism>
<dbReference type="AlphaFoldDB" id="A0A7R8Z4L6"/>
<proteinExistence type="inferred from homology"/>
<evidence type="ECO:0000313" key="15">
    <source>
        <dbReference type="EMBL" id="CAD7195926.1"/>
    </source>
</evidence>
<keyword evidence="4" id="KW-0479">Metal-binding</keyword>
<dbReference type="GO" id="GO:0001164">
    <property type="term" value="F:RNA polymerase I core promoter sequence-specific DNA binding"/>
    <property type="evidence" value="ECO:0007669"/>
    <property type="project" value="InterPro"/>
</dbReference>
<keyword evidence="6" id="KW-0862">Zinc</keyword>
<protein>
    <recommendedName>
        <fullName evidence="3">TATA box-binding protein-associated factor RNA polymerase I subunit B</fullName>
    </recommendedName>
    <alternativeName>
        <fullName evidence="11">TATA box-binding protein-associated factor 1B</fullName>
    </alternativeName>
</protein>
<evidence type="ECO:0000256" key="1">
    <source>
        <dbReference type="ARBA" id="ARBA00004604"/>
    </source>
</evidence>
<evidence type="ECO:0000259" key="13">
    <source>
        <dbReference type="Pfam" id="PF11781"/>
    </source>
</evidence>
<evidence type="ECO:0000256" key="10">
    <source>
        <dbReference type="ARBA" id="ARBA00023242"/>
    </source>
</evidence>
<accession>A0A7R8Z4L6</accession>
<dbReference type="Pfam" id="PF20645">
    <property type="entry name" value="Rrn7_cyclin_C"/>
    <property type="match status" value="1"/>
</dbReference>
<dbReference type="GO" id="GO:0042790">
    <property type="term" value="P:nucleolar large rRNA transcription by RNA polymerase I"/>
    <property type="evidence" value="ECO:0007669"/>
    <property type="project" value="TreeGrafter"/>
</dbReference>
<comment type="similarity">
    <text evidence="2">Belongs to the RRN7/TAF1B family.</text>
</comment>
<dbReference type="Pfam" id="PF11781">
    <property type="entry name" value="Zn_ribbon_RRN7"/>
    <property type="match status" value="1"/>
</dbReference>
<keyword evidence="10" id="KW-0539">Nucleus</keyword>
<evidence type="ECO:0000256" key="6">
    <source>
        <dbReference type="ARBA" id="ARBA00022833"/>
    </source>
</evidence>
<evidence type="ECO:0000256" key="5">
    <source>
        <dbReference type="ARBA" id="ARBA00022771"/>
    </source>
</evidence>
<dbReference type="PANTHER" id="PTHR31576:SF2">
    <property type="entry name" value="TATA BOX-BINDING PROTEIN-ASSOCIATED FACTOR RNA POLYMERASE I SUBUNIT B"/>
    <property type="match status" value="1"/>
</dbReference>
<feature type="domain" description="RRN7-type" evidence="13">
    <location>
        <begin position="5"/>
        <end position="31"/>
    </location>
</feature>
<keyword evidence="7" id="KW-0805">Transcription regulation</keyword>
<comment type="subcellular location">
    <subcellularLocation>
        <location evidence="1">Nucleus</location>
        <location evidence="1">Nucleolus</location>
    </subcellularLocation>
</comment>
<keyword evidence="5" id="KW-0863">Zinc-finger</keyword>
<dbReference type="GO" id="GO:0005668">
    <property type="term" value="C:RNA polymerase transcription factor SL1 complex"/>
    <property type="evidence" value="ECO:0007669"/>
    <property type="project" value="TreeGrafter"/>
</dbReference>
<dbReference type="EMBL" id="OA564945">
    <property type="protein sequence ID" value="CAD7195926.1"/>
    <property type="molecule type" value="Genomic_DNA"/>
</dbReference>
<dbReference type="InterPro" id="IPR021752">
    <property type="entry name" value="TF_Rrn7_Zf"/>
</dbReference>
<dbReference type="PANTHER" id="PTHR31576">
    <property type="entry name" value="TATA BOX-BINDING PROTEIN-ASSOCIATED FACTOR RNA POLYMERASE I SUBUNIT B"/>
    <property type="match status" value="1"/>
</dbReference>
<dbReference type="GO" id="GO:0070860">
    <property type="term" value="C:RNA polymerase I core factor complex"/>
    <property type="evidence" value="ECO:0007669"/>
    <property type="project" value="InterPro"/>
</dbReference>
<gene>
    <name evidence="15" type="ORF">TDIB3V08_LOCUS2293</name>
</gene>
<evidence type="ECO:0000256" key="8">
    <source>
        <dbReference type="ARBA" id="ARBA00023125"/>
    </source>
</evidence>
<feature type="domain" description="Rrn7/TAF1B C-terminal cyclin" evidence="14">
    <location>
        <begin position="362"/>
        <end position="468"/>
    </location>
</feature>
<keyword evidence="9" id="KW-0804">Transcription</keyword>
<evidence type="ECO:0000256" key="2">
    <source>
        <dbReference type="ARBA" id="ARBA00006899"/>
    </source>
</evidence>
<evidence type="ECO:0000256" key="7">
    <source>
        <dbReference type="ARBA" id="ARBA00023015"/>
    </source>
</evidence>
<keyword evidence="8" id="KW-0238">DNA-binding</keyword>
<reference evidence="15" key="1">
    <citation type="submission" date="2020-11" db="EMBL/GenBank/DDBJ databases">
        <authorList>
            <person name="Tran Van P."/>
        </authorList>
    </citation>
    <scope>NUCLEOTIDE SEQUENCE</scope>
</reference>
<feature type="compositionally biased region" description="Basic residues" evidence="12">
    <location>
        <begin position="140"/>
        <end position="153"/>
    </location>
</feature>
<evidence type="ECO:0000256" key="11">
    <source>
        <dbReference type="ARBA" id="ARBA00032500"/>
    </source>
</evidence>
<sequence>MNSKITCPVCSGSNYYKEAGFYFCNECHTQSQDIREEVLEDQAGAYIHSTTIKSSASSDGKYTKDYDWTTWEGYNFILKGLVDELISCGAPPNLKTVVLQLWVMYLKRLRIAFFSKKKEALPRLGLQYHAKDAQLIHGISKNRLRRKKPRKRKPVEAVSGKSDSANKFSDKDAGSSDGDKSLGSNVSIKNVKSKKALATAEYETYRSDNQDDVLSFLDDTFNTDGPRSVSSNVSTRSHNSSHISISLHDRKRIKYRKHKLKVPRAKLYDIQEKTDPRFLSRSRLVVILYLGLRLTQSDIFLGDILRWITEGVLSYHNVSHFFPNVYHIKGMDGIIFGPIIKEPSHFSLRVIGAKMAELIAVTTVPPPDILALVRRYILELQLPDQLLTYVKRLFAVSVPVLKFNTNCIPNYEARAMAFIIVVLKLLLGLDGVTEHKISVTARKINMLLGTEEPLLFVWDDWVKYIECRKAFVSLYHFPTKHSLYRDSYLGPELYIDQQEKTERKDDHKNEKIIIANKMNPNIVTALGWPFRKLSALYPDESESVEFLPTLTPYTSYLETIKTERFADTCPELLKRDFRNTKMKYLLCPSRYVDIALSKGINIVVLKRSAQPRFKHTQLKMQMTTFDNSIKRVVILDKPRHEDLVSDVRLQQDFLGTKNNLQENRKDRTIDEFRPDVDEKLNTSSSGLGASDDISGSLDHLVPGNEVGRCRTDDETKTKYKLYLPSSKYWMLQAFKSFYSPKNFDEEVLSQGTANLSFLDQSRYFSFKQLLICPNEAEVIPFQTHCFTQNLEVLGIESNPGLLDL</sequence>
<feature type="compositionally biased region" description="Basic and acidic residues" evidence="12">
    <location>
        <begin position="168"/>
        <end position="180"/>
    </location>
</feature>
<feature type="region of interest" description="Disordered" evidence="12">
    <location>
        <begin position="139"/>
        <end position="185"/>
    </location>
</feature>
<evidence type="ECO:0000256" key="9">
    <source>
        <dbReference type="ARBA" id="ARBA00023163"/>
    </source>
</evidence>
<evidence type="ECO:0000259" key="14">
    <source>
        <dbReference type="Pfam" id="PF20645"/>
    </source>
</evidence>
<dbReference type="InterPro" id="IPR033599">
    <property type="entry name" value="TAF1B/Rrn7"/>
</dbReference>
<name>A0A7R8Z4L6_TIMDO</name>
<evidence type="ECO:0000256" key="3">
    <source>
        <dbReference type="ARBA" id="ARBA00018994"/>
    </source>
</evidence>